<comment type="subunit">
    <text evidence="4">Homodimer.</text>
</comment>
<dbReference type="Gene3D" id="1.10.472.10">
    <property type="entry name" value="Cyclin-like"/>
    <property type="match status" value="2"/>
</dbReference>
<reference evidence="12 13" key="1">
    <citation type="journal article" date="2019" name="Sci. Rep.">
        <title>A high-quality genome of Eragrostis curvula grass provides insights into Poaceae evolution and supports new strategies to enhance forage quality.</title>
        <authorList>
            <person name="Carballo J."/>
            <person name="Santos B.A.C.M."/>
            <person name="Zappacosta D."/>
            <person name="Garbus I."/>
            <person name="Selva J.P."/>
            <person name="Gallo C.A."/>
            <person name="Diaz A."/>
            <person name="Albertini E."/>
            <person name="Caccamo M."/>
            <person name="Echenique V."/>
        </authorList>
    </citation>
    <scope>NUCLEOTIDE SEQUENCE [LARGE SCALE GENOMIC DNA]</scope>
    <source>
        <strain evidence="13">cv. Victoria</strain>
        <tissue evidence="12">Leaf</tissue>
    </source>
</reference>
<evidence type="ECO:0000256" key="6">
    <source>
        <dbReference type="ARBA" id="ARBA00022801"/>
    </source>
</evidence>
<dbReference type="InterPro" id="IPR006671">
    <property type="entry name" value="Cyclin_N"/>
</dbReference>
<dbReference type="InterPro" id="IPR051518">
    <property type="entry name" value="Sucrose_Phosphatase"/>
</dbReference>
<organism evidence="12 13">
    <name type="scientific">Eragrostis curvula</name>
    <name type="common">weeping love grass</name>
    <dbReference type="NCBI Taxonomy" id="38414"/>
    <lineage>
        <taxon>Eukaryota</taxon>
        <taxon>Viridiplantae</taxon>
        <taxon>Streptophyta</taxon>
        <taxon>Embryophyta</taxon>
        <taxon>Tracheophyta</taxon>
        <taxon>Spermatophyta</taxon>
        <taxon>Magnoliopsida</taxon>
        <taxon>Liliopsida</taxon>
        <taxon>Poales</taxon>
        <taxon>Poaceae</taxon>
        <taxon>PACMAD clade</taxon>
        <taxon>Chloridoideae</taxon>
        <taxon>Eragrostideae</taxon>
        <taxon>Eragrostidinae</taxon>
        <taxon>Eragrostis</taxon>
    </lineage>
</organism>
<keyword evidence="13" id="KW-1185">Reference proteome</keyword>
<dbReference type="SUPFAM" id="SSF54427">
    <property type="entry name" value="NTF2-like"/>
    <property type="match status" value="1"/>
</dbReference>
<dbReference type="InterPro" id="IPR012847">
    <property type="entry name" value="Sucrose_phosphatase_pln/cyn"/>
</dbReference>
<dbReference type="PANTHER" id="PTHR46521:SF4">
    <property type="entry name" value="SUCROSE-PHOSPHATASE 2-RELATED"/>
    <property type="match status" value="1"/>
</dbReference>
<dbReference type="Gene3D" id="3.40.50.1000">
    <property type="entry name" value="HAD superfamily/HAD-like"/>
    <property type="match status" value="1"/>
</dbReference>
<evidence type="ECO:0000259" key="11">
    <source>
        <dbReference type="SMART" id="SM00385"/>
    </source>
</evidence>
<comment type="similarity">
    <text evidence="3">Belongs to the sucrose phosphatase family.</text>
</comment>
<accession>A0A5J9UBG1</accession>
<dbReference type="Pfam" id="PF00134">
    <property type="entry name" value="Cyclin_N"/>
    <property type="match status" value="1"/>
</dbReference>
<keyword evidence="6" id="KW-0378">Hydrolase</keyword>
<dbReference type="Gramene" id="TVU20824">
    <property type="protein sequence ID" value="TVU20824"/>
    <property type="gene ID" value="EJB05_30421"/>
</dbReference>
<evidence type="ECO:0000313" key="12">
    <source>
        <dbReference type="EMBL" id="TVU20824.1"/>
    </source>
</evidence>
<dbReference type="InterPro" id="IPR032710">
    <property type="entry name" value="NTF2-like_dom_sf"/>
</dbReference>
<feature type="domain" description="Cyclin-like" evidence="11">
    <location>
        <begin position="40"/>
        <end position="143"/>
    </location>
</feature>
<evidence type="ECO:0000256" key="3">
    <source>
        <dbReference type="ARBA" id="ARBA00007211"/>
    </source>
</evidence>
<dbReference type="InterPro" id="IPR013763">
    <property type="entry name" value="Cyclin-like_dom"/>
</dbReference>
<gene>
    <name evidence="12" type="ORF">EJB05_30421</name>
</gene>
<dbReference type="FunFam" id="1.10.472.10:FF:000068">
    <property type="entry name" value="Cyclin-L1-1 isoform A"/>
    <property type="match status" value="1"/>
</dbReference>
<feature type="compositionally biased region" description="Basic and acidic residues" evidence="10">
    <location>
        <begin position="362"/>
        <end position="408"/>
    </location>
</feature>
<comment type="catalytic activity">
    <reaction evidence="8">
        <text>sucrose 6(F)-phosphate + H2O = sucrose + phosphate</text>
        <dbReference type="Rhea" id="RHEA:19289"/>
        <dbReference type="ChEBI" id="CHEBI:15377"/>
        <dbReference type="ChEBI" id="CHEBI:17992"/>
        <dbReference type="ChEBI" id="CHEBI:43474"/>
        <dbReference type="ChEBI" id="CHEBI:57723"/>
        <dbReference type="EC" id="3.1.3.24"/>
    </reaction>
</comment>
<dbReference type="UniPathway" id="UPA00371">
    <property type="reaction ID" value="UER00546"/>
</dbReference>
<evidence type="ECO:0000256" key="4">
    <source>
        <dbReference type="ARBA" id="ARBA00011738"/>
    </source>
</evidence>
<evidence type="ECO:0000256" key="7">
    <source>
        <dbReference type="ARBA" id="ARBA00022842"/>
    </source>
</evidence>
<dbReference type="NCBIfam" id="TIGR01482">
    <property type="entry name" value="SPP-subfamily"/>
    <property type="match status" value="1"/>
</dbReference>
<comment type="pathway">
    <text evidence="2">Glycan biosynthesis; sucrose biosynthesis; sucrose from D-fructose 6-phosphate and UDP-alpha-D-glucose: step 2/2.</text>
</comment>
<comment type="caution">
    <text evidence="12">The sequence shown here is derived from an EMBL/GenBank/DDBJ whole genome shotgun (WGS) entry which is preliminary data.</text>
</comment>
<evidence type="ECO:0000256" key="9">
    <source>
        <dbReference type="RuleBase" id="RU000383"/>
    </source>
</evidence>
<dbReference type="Pfam" id="PF08472">
    <property type="entry name" value="S6PP_C"/>
    <property type="match status" value="1"/>
</dbReference>
<dbReference type="InterPro" id="IPR036915">
    <property type="entry name" value="Cyclin-like_sf"/>
</dbReference>
<dbReference type="InterPro" id="IPR023214">
    <property type="entry name" value="HAD_sf"/>
</dbReference>
<sequence length="920" mass="103575">MIYTAIDTFYLTDEQLRDSPSRKDGIDEATETALRVYGCDLIQESGILLRLPQAVMATAQVLFHRFYCKKSFVRFSVKRVAASCVWLAGKLEESPRKSKHIILVFHRMECRRENLPIEHLDVFSKKYSDLRHDLIRSERHLLKEMGFICHVEHPHKFISNYLATLEAPELTQVAWNLANDRYVTRALLSSAAAVPALLIRRRPCSLPHPRPPLLSLRTTLCVRFKSEVVACGVVYAAARRHRVPLPEDPPWWTVFDADEAGIQEVCRVLAHLYSLPKAQYIPVYKDDDSFTVRRAPDTLASKESPASAVASDKGTPIPVGSSQEKDSVTKAGSNKVKDKTDDEGNPLPAELNGKADSAVNAKGEKSESSVERSRERERERDRSRGRDRESRGRDSDRESRGRDSDRERDRRHRSGDKSSGYSDKEKSRRHSSREFVFCIFCYVFQTAVTTIAPIHLVKRIGTGTVDQSGLTAFLGKARCMKLLRLTKRESKSVTVAKMDKLNGSARLMIVSDLDHTMVDHHDEENLSLLRFAALWESVYCQDSLLVFSTGRSPTLYKELRKEKPMLTPDITIMSVGTEITYGEDMVPDEGWEEYLNNKWDRKIVLEETSSFSELKLQPETEQRPHKVSFFVDKKNAQEVIKSLSEKLEKRGIDAKIIYSGGQDLDVLAQGAGKGQALAYLLKKLNSCGKPPNNTLVCGDSGNDAELFSIPGVHGVMVSNAQEELLQWYADNAKDNPKIIHATERCAAGIIQAIGHFKLGPNVSPRDVEFPYAKDSSFKPTDAVVKFYVLYEKWRRAEVSKSDSVIQYFKNITHPNGVIIHPSGLECSLHASIDALGSCYGDKQGKKYRAWVDRLVITETGSDSWVVKFDLWESEGDVRVCTLSSLSLNLKPETPEGFVLTHIHKTWLSGYSSGVEQASKL</sequence>
<evidence type="ECO:0000256" key="5">
    <source>
        <dbReference type="ARBA" id="ARBA00013112"/>
    </source>
</evidence>
<dbReference type="PANTHER" id="PTHR46521">
    <property type="entry name" value="SUCROSE-PHOSPHATASE 2-RELATED"/>
    <property type="match status" value="1"/>
</dbReference>
<dbReference type="Pfam" id="PF05116">
    <property type="entry name" value="S6PP"/>
    <property type="match status" value="1"/>
</dbReference>
<keyword evidence="7" id="KW-0460">Magnesium</keyword>
<dbReference type="NCBIfam" id="TIGR01484">
    <property type="entry name" value="HAD-SF-IIB"/>
    <property type="match status" value="1"/>
</dbReference>
<proteinExistence type="inferred from homology"/>
<comment type="similarity">
    <text evidence="9">Belongs to the cyclin family.</text>
</comment>
<name>A0A5J9UBG1_9POAL</name>
<dbReference type="Gene3D" id="3.90.1070.10">
    <property type="match status" value="1"/>
</dbReference>
<dbReference type="NCBIfam" id="TIGR01485">
    <property type="entry name" value="SPP_plant-cyano"/>
    <property type="match status" value="1"/>
</dbReference>
<evidence type="ECO:0000256" key="8">
    <source>
        <dbReference type="ARBA" id="ARBA00048036"/>
    </source>
</evidence>
<dbReference type="InterPro" id="IPR013679">
    <property type="entry name" value="SPP_C"/>
</dbReference>
<evidence type="ECO:0000256" key="10">
    <source>
        <dbReference type="SAM" id="MobiDB-lite"/>
    </source>
</evidence>
<dbReference type="EC" id="3.1.3.24" evidence="5"/>
<dbReference type="CDD" id="cd02605">
    <property type="entry name" value="HAD_SPP"/>
    <property type="match status" value="1"/>
</dbReference>
<dbReference type="EMBL" id="RWGY01000026">
    <property type="protein sequence ID" value="TVU20824.1"/>
    <property type="molecule type" value="Genomic_DNA"/>
</dbReference>
<dbReference type="InterPro" id="IPR006379">
    <property type="entry name" value="HAD-SF_hydro_IIB"/>
</dbReference>
<dbReference type="AlphaFoldDB" id="A0A5J9UBG1"/>
<dbReference type="SFLD" id="SFLDG01141">
    <property type="entry name" value="C2.B.1:_Sucrose_Phosphatase_Li"/>
    <property type="match status" value="1"/>
</dbReference>
<dbReference type="SUPFAM" id="SSF56784">
    <property type="entry name" value="HAD-like"/>
    <property type="match status" value="1"/>
</dbReference>
<dbReference type="GO" id="GO:0000287">
    <property type="term" value="F:magnesium ion binding"/>
    <property type="evidence" value="ECO:0007669"/>
    <property type="project" value="InterPro"/>
</dbReference>
<dbReference type="Proteomes" id="UP000324897">
    <property type="component" value="Unassembled WGS sequence"/>
</dbReference>
<dbReference type="GO" id="GO:0050307">
    <property type="term" value="F:sucrose-phosphate phosphatase activity"/>
    <property type="evidence" value="ECO:0007669"/>
    <property type="project" value="UniProtKB-EC"/>
</dbReference>
<dbReference type="SUPFAM" id="SSF47954">
    <property type="entry name" value="Cyclin-like"/>
    <property type="match status" value="3"/>
</dbReference>
<dbReference type="SFLD" id="SFLDS00003">
    <property type="entry name" value="Haloacid_Dehalogenase"/>
    <property type="match status" value="1"/>
</dbReference>
<feature type="region of interest" description="Disordered" evidence="10">
    <location>
        <begin position="297"/>
        <end position="426"/>
    </location>
</feature>
<keyword evidence="9" id="KW-0195">Cyclin</keyword>
<evidence type="ECO:0000256" key="2">
    <source>
        <dbReference type="ARBA" id="ARBA00005070"/>
    </source>
</evidence>
<dbReference type="SFLD" id="SFLDG01140">
    <property type="entry name" value="C2.B:_Phosphomannomutase_and_P"/>
    <property type="match status" value="1"/>
</dbReference>
<protein>
    <recommendedName>
        <fullName evidence="5">sucrose-phosphate phosphatase</fullName>
        <ecNumber evidence="5">3.1.3.24</ecNumber>
    </recommendedName>
</protein>
<dbReference type="GO" id="GO:0005986">
    <property type="term" value="P:sucrose biosynthetic process"/>
    <property type="evidence" value="ECO:0007669"/>
    <property type="project" value="UniProtKB-UniPathway"/>
</dbReference>
<dbReference type="SMART" id="SM00385">
    <property type="entry name" value="CYCLIN"/>
    <property type="match status" value="1"/>
</dbReference>
<dbReference type="SFLD" id="SFLDF00043">
    <property type="entry name" value="sucrose-phosphatase"/>
    <property type="match status" value="1"/>
</dbReference>
<dbReference type="OrthoDB" id="10264655at2759"/>
<dbReference type="InterPro" id="IPR036412">
    <property type="entry name" value="HAD-like_sf"/>
</dbReference>
<evidence type="ECO:0000313" key="13">
    <source>
        <dbReference type="Proteomes" id="UP000324897"/>
    </source>
</evidence>
<comment type="cofactor">
    <cofactor evidence="1">
        <name>Mg(2+)</name>
        <dbReference type="ChEBI" id="CHEBI:18420"/>
    </cofactor>
</comment>
<dbReference type="InterPro" id="IPR006380">
    <property type="entry name" value="SPP-like_dom"/>
</dbReference>
<dbReference type="Gene3D" id="3.10.450.50">
    <property type="match status" value="1"/>
</dbReference>
<evidence type="ECO:0000256" key="1">
    <source>
        <dbReference type="ARBA" id="ARBA00001946"/>
    </source>
</evidence>